<evidence type="ECO:0000313" key="7">
    <source>
        <dbReference type="EMBL" id="KAG7286456.1"/>
    </source>
</evidence>
<evidence type="ECO:0000256" key="3">
    <source>
        <dbReference type="ARBA" id="ARBA00022692"/>
    </source>
</evidence>
<dbReference type="GO" id="GO:0022857">
    <property type="term" value="F:transmembrane transporter activity"/>
    <property type="evidence" value="ECO:0007669"/>
    <property type="project" value="InterPro"/>
</dbReference>
<dbReference type="GO" id="GO:0005886">
    <property type="term" value="C:plasma membrane"/>
    <property type="evidence" value="ECO:0007669"/>
    <property type="project" value="TreeGrafter"/>
</dbReference>
<dbReference type="Proteomes" id="UP001197093">
    <property type="component" value="Unassembled WGS sequence"/>
</dbReference>
<keyword evidence="3 6" id="KW-0812">Transmembrane</keyword>
<comment type="caution">
    <text evidence="7">The sequence shown here is derived from an EMBL/GenBank/DDBJ whole genome shotgun (WGS) entry which is preliminary data.</text>
</comment>
<feature type="transmembrane region" description="Helical" evidence="6">
    <location>
        <begin position="103"/>
        <end position="125"/>
    </location>
</feature>
<keyword evidence="8" id="KW-1185">Reference proteome</keyword>
<dbReference type="Gene3D" id="1.20.1250.20">
    <property type="entry name" value="MFS general substrate transporter like domains"/>
    <property type="match status" value="1"/>
</dbReference>
<evidence type="ECO:0000256" key="1">
    <source>
        <dbReference type="ARBA" id="ARBA00004141"/>
    </source>
</evidence>
<evidence type="ECO:0000256" key="2">
    <source>
        <dbReference type="ARBA" id="ARBA00007520"/>
    </source>
</evidence>
<dbReference type="SUPFAM" id="SSF103473">
    <property type="entry name" value="MFS general substrate transporter"/>
    <property type="match status" value="1"/>
</dbReference>
<reference evidence="7" key="1">
    <citation type="submission" date="2023-02" db="EMBL/GenBank/DDBJ databases">
        <authorList>
            <person name="Palmer J.M."/>
        </authorList>
    </citation>
    <scope>NUCLEOTIDE SEQUENCE</scope>
    <source>
        <strain evidence="7">FW57</strain>
    </source>
</reference>
<evidence type="ECO:0000256" key="4">
    <source>
        <dbReference type="ARBA" id="ARBA00022989"/>
    </source>
</evidence>
<dbReference type="PANTHER" id="PTHR23501">
    <property type="entry name" value="MAJOR FACILITATOR SUPERFAMILY"/>
    <property type="match status" value="1"/>
</dbReference>
<comment type="subcellular location">
    <subcellularLocation>
        <location evidence="1">Membrane</location>
        <topology evidence="1">Multi-pass membrane protein</topology>
    </subcellularLocation>
</comment>
<protein>
    <submittedName>
        <fullName evidence="7">Uncharacterized protein</fullName>
    </submittedName>
</protein>
<accession>A0AAD4HWX8</accession>
<proteinExistence type="inferred from homology"/>
<feature type="transmembrane region" description="Helical" evidence="6">
    <location>
        <begin position="137"/>
        <end position="155"/>
    </location>
</feature>
<sequence>MKARGVWAGALTHCFFLTNVFCASFFLPIYFQAVRGASPMMSGVYVLASILSQLLAVPPTGKLETAVQRTGYVIPFAIAAAIIGAISNGLYSTSSPSTSTSQWIGYQILNGVGRGVGMPLAVIAVQASLNHADIAMGNSIVMFAQSLGTAILLAVSDTLFEGGLESELPKHAPLVDSSAVMAAGATHFRDIVSAQDLPGVLVAYSLAIDRVFYLAAGISGLAVFTSLFLGWVNIRHPQRPENDAILLRDLGAQGGN</sequence>
<name>A0AAD4HWX8_9PEZI</name>
<dbReference type="InterPro" id="IPR011701">
    <property type="entry name" value="MFS"/>
</dbReference>
<evidence type="ECO:0000256" key="5">
    <source>
        <dbReference type="ARBA" id="ARBA00023136"/>
    </source>
</evidence>
<dbReference type="AlphaFoldDB" id="A0AAD4HWX8"/>
<evidence type="ECO:0000313" key="8">
    <source>
        <dbReference type="Proteomes" id="UP001197093"/>
    </source>
</evidence>
<keyword evidence="4 6" id="KW-1133">Transmembrane helix</keyword>
<dbReference type="PANTHER" id="PTHR23501:SF193">
    <property type="entry name" value="MULTIDRUG TRANSPORTER, PUTATIVE (AFU_ORTHOLOGUE AFUA_8G00940)-RELATED"/>
    <property type="match status" value="1"/>
</dbReference>
<dbReference type="EMBL" id="JAHCVI010000004">
    <property type="protein sequence ID" value="KAG7286456.1"/>
    <property type="molecule type" value="Genomic_DNA"/>
</dbReference>
<feature type="transmembrane region" description="Helical" evidence="6">
    <location>
        <begin position="211"/>
        <end position="232"/>
    </location>
</feature>
<evidence type="ECO:0000256" key="6">
    <source>
        <dbReference type="SAM" id="Phobius"/>
    </source>
</evidence>
<gene>
    <name evidence="7" type="ORF">NEMBOFW57_008767</name>
</gene>
<keyword evidence="5 6" id="KW-0472">Membrane</keyword>
<feature type="transmembrane region" description="Helical" evidence="6">
    <location>
        <begin position="38"/>
        <end position="58"/>
    </location>
</feature>
<feature type="transmembrane region" description="Helical" evidence="6">
    <location>
        <begin position="70"/>
        <end position="91"/>
    </location>
</feature>
<dbReference type="Pfam" id="PF07690">
    <property type="entry name" value="MFS_1"/>
    <property type="match status" value="1"/>
</dbReference>
<dbReference type="InterPro" id="IPR036259">
    <property type="entry name" value="MFS_trans_sf"/>
</dbReference>
<comment type="similarity">
    <text evidence="2">Belongs to the major facilitator superfamily. TCR/Tet family.</text>
</comment>
<organism evidence="7 8">
    <name type="scientific">Staphylotrichum longicolle</name>
    <dbReference type="NCBI Taxonomy" id="669026"/>
    <lineage>
        <taxon>Eukaryota</taxon>
        <taxon>Fungi</taxon>
        <taxon>Dikarya</taxon>
        <taxon>Ascomycota</taxon>
        <taxon>Pezizomycotina</taxon>
        <taxon>Sordariomycetes</taxon>
        <taxon>Sordariomycetidae</taxon>
        <taxon>Sordariales</taxon>
        <taxon>Chaetomiaceae</taxon>
        <taxon>Staphylotrichum</taxon>
    </lineage>
</organism>